<dbReference type="OrthoDB" id="9811542at2"/>
<feature type="domain" description="Calcineurin-like phosphoesterase" evidence="5">
    <location>
        <begin position="4"/>
        <end position="191"/>
    </location>
</feature>
<dbReference type="PANTHER" id="PTHR42988:SF2">
    <property type="entry name" value="CYCLIC NUCLEOTIDE PHOSPHODIESTERASE CBUA0032-RELATED"/>
    <property type="match status" value="1"/>
</dbReference>
<dbReference type="Proteomes" id="UP000298438">
    <property type="component" value="Unassembled WGS sequence"/>
</dbReference>
<dbReference type="CDD" id="cd07400">
    <property type="entry name" value="MPP_1"/>
    <property type="match status" value="1"/>
</dbReference>
<keyword evidence="3" id="KW-0408">Iron</keyword>
<dbReference type="Pfam" id="PF00149">
    <property type="entry name" value="Metallophos"/>
    <property type="match status" value="1"/>
</dbReference>
<keyword evidence="1" id="KW-0479">Metal-binding</keyword>
<dbReference type="InterPro" id="IPR050884">
    <property type="entry name" value="CNP_phosphodiesterase-III"/>
</dbReference>
<dbReference type="InterPro" id="IPR004843">
    <property type="entry name" value="Calcineurin-like_PHP"/>
</dbReference>
<dbReference type="SUPFAM" id="SSF56300">
    <property type="entry name" value="Metallo-dependent phosphatases"/>
    <property type="match status" value="1"/>
</dbReference>
<evidence type="ECO:0000313" key="7">
    <source>
        <dbReference type="Proteomes" id="UP000298438"/>
    </source>
</evidence>
<name>A0A4Y9SHZ5_9BURK</name>
<protein>
    <submittedName>
        <fullName evidence="6">Metallophosphoesterase</fullName>
    </submittedName>
</protein>
<dbReference type="RefSeq" id="WP_135206374.1">
    <property type="nucleotide sequence ID" value="NZ_SPVF01000089.1"/>
</dbReference>
<dbReference type="GO" id="GO:0046872">
    <property type="term" value="F:metal ion binding"/>
    <property type="evidence" value="ECO:0007669"/>
    <property type="project" value="UniProtKB-KW"/>
</dbReference>
<dbReference type="InterPro" id="IPR029052">
    <property type="entry name" value="Metallo-depent_PP-like"/>
</dbReference>
<organism evidence="6 7">
    <name type="scientific">Zemynaea arenosa</name>
    <dbReference type="NCBI Taxonomy" id="2561931"/>
    <lineage>
        <taxon>Bacteria</taxon>
        <taxon>Pseudomonadati</taxon>
        <taxon>Pseudomonadota</taxon>
        <taxon>Betaproteobacteria</taxon>
        <taxon>Burkholderiales</taxon>
        <taxon>Oxalobacteraceae</taxon>
        <taxon>Telluria group</taxon>
        <taxon>Zemynaea</taxon>
    </lineage>
</organism>
<dbReference type="EMBL" id="SPVF01000089">
    <property type="protein sequence ID" value="TFW24033.1"/>
    <property type="molecule type" value="Genomic_DNA"/>
</dbReference>
<dbReference type="AlphaFoldDB" id="A0A4Y9SHZ5"/>
<reference evidence="6 7" key="1">
    <citation type="submission" date="2019-03" db="EMBL/GenBank/DDBJ databases">
        <title>Draft Genome Sequence of Massilia arenosa sp. nov., a Novel Massilia Species Isolated from a Sandy-loam Maize Soil.</title>
        <authorList>
            <person name="Raths R."/>
            <person name="Peta V."/>
            <person name="Bucking H."/>
        </authorList>
    </citation>
    <scope>NUCLEOTIDE SEQUENCE [LARGE SCALE GENOMIC DNA]</scope>
    <source>
        <strain evidence="6 7">MC02</strain>
    </source>
</reference>
<dbReference type="GO" id="GO:0016787">
    <property type="term" value="F:hydrolase activity"/>
    <property type="evidence" value="ECO:0007669"/>
    <property type="project" value="UniProtKB-KW"/>
</dbReference>
<dbReference type="Gene3D" id="3.60.21.10">
    <property type="match status" value="1"/>
</dbReference>
<dbReference type="PANTHER" id="PTHR42988">
    <property type="entry name" value="PHOSPHOHYDROLASE"/>
    <property type="match status" value="1"/>
</dbReference>
<evidence type="ECO:0000256" key="3">
    <source>
        <dbReference type="ARBA" id="ARBA00023004"/>
    </source>
</evidence>
<evidence type="ECO:0000256" key="1">
    <source>
        <dbReference type="ARBA" id="ARBA00022723"/>
    </source>
</evidence>
<keyword evidence="7" id="KW-1185">Reference proteome</keyword>
<comment type="caution">
    <text evidence="6">The sequence shown here is derived from an EMBL/GenBank/DDBJ whole genome shotgun (WGS) entry which is preliminary data.</text>
</comment>
<proteinExistence type="inferred from homology"/>
<comment type="similarity">
    <text evidence="4">Belongs to the cyclic nucleotide phosphodiesterase class-III family.</text>
</comment>
<evidence type="ECO:0000256" key="2">
    <source>
        <dbReference type="ARBA" id="ARBA00022801"/>
    </source>
</evidence>
<evidence type="ECO:0000313" key="6">
    <source>
        <dbReference type="EMBL" id="TFW24033.1"/>
    </source>
</evidence>
<keyword evidence="2" id="KW-0378">Hydrolase</keyword>
<gene>
    <name evidence="6" type="ORF">E4L96_06330</name>
</gene>
<accession>A0A4Y9SHZ5</accession>
<evidence type="ECO:0000256" key="4">
    <source>
        <dbReference type="ARBA" id="ARBA00025742"/>
    </source>
</evidence>
<evidence type="ECO:0000259" key="5">
    <source>
        <dbReference type="Pfam" id="PF00149"/>
    </source>
</evidence>
<sequence length="279" mass="31140">MRTLVHLSDLHFGRIDEELLDPLAGLVNQLRPDVVVVSGDLTQRAKSEQFAQARAWLDTLPGPQIIVPGNHDISLYNVYRRFFEPLTRYKRYITEDLAPVYVDEEIAVIGINSARSLTFKDGRINKEQIGLIRSHFESLPPEVVRVVVTHHPFELPDGHDEEDDLIDRAPLAMQAFAECGVDLLLSGHLHASQSKSTADRYHLDNFAAVVVQAGTATSTRGRGEVNSFNVVKVDHDRVDVDRYGWDMLGKHFSPLSTETFLRSANVWAAHAEGLLAAGI</sequence>